<dbReference type="GO" id="GO:0005737">
    <property type="term" value="C:cytoplasm"/>
    <property type="evidence" value="ECO:0007669"/>
    <property type="project" value="TreeGrafter"/>
</dbReference>
<name>A0AAE0KU38_9CHLO</name>
<dbReference type="InterPro" id="IPR042099">
    <property type="entry name" value="ANL_N_sf"/>
</dbReference>
<comment type="caution">
    <text evidence="3">The sequence shown here is derived from an EMBL/GenBank/DDBJ whole genome shotgun (WGS) entry which is preliminary data.</text>
</comment>
<dbReference type="GO" id="GO:0043041">
    <property type="term" value="P:amino acid activation for nonribosomal peptide biosynthetic process"/>
    <property type="evidence" value="ECO:0007669"/>
    <property type="project" value="TreeGrafter"/>
</dbReference>
<evidence type="ECO:0000313" key="3">
    <source>
        <dbReference type="EMBL" id="KAK3260509.1"/>
    </source>
</evidence>
<dbReference type="PANTHER" id="PTHR45527:SF1">
    <property type="entry name" value="FATTY ACID SYNTHASE"/>
    <property type="match status" value="1"/>
</dbReference>
<dbReference type="AlphaFoldDB" id="A0AAE0KU38"/>
<protein>
    <recommendedName>
        <fullName evidence="2">AMP-dependent synthetase/ligase domain-containing protein</fullName>
    </recommendedName>
</protein>
<evidence type="ECO:0000259" key="2">
    <source>
        <dbReference type="Pfam" id="PF00501"/>
    </source>
</evidence>
<evidence type="ECO:0000313" key="4">
    <source>
        <dbReference type="Proteomes" id="UP001190700"/>
    </source>
</evidence>
<dbReference type="Gene3D" id="3.30.300.30">
    <property type="match status" value="1"/>
</dbReference>
<dbReference type="Gene3D" id="3.40.50.12780">
    <property type="entry name" value="N-terminal domain of ligase-like"/>
    <property type="match status" value="1"/>
</dbReference>
<dbReference type="GO" id="GO:0044550">
    <property type="term" value="P:secondary metabolite biosynthetic process"/>
    <property type="evidence" value="ECO:0007669"/>
    <property type="project" value="TreeGrafter"/>
</dbReference>
<dbReference type="PANTHER" id="PTHR45527">
    <property type="entry name" value="NONRIBOSOMAL PEPTIDE SYNTHETASE"/>
    <property type="match status" value="1"/>
</dbReference>
<dbReference type="EMBL" id="LGRX02017622">
    <property type="protein sequence ID" value="KAK3260509.1"/>
    <property type="molecule type" value="Genomic_DNA"/>
</dbReference>
<dbReference type="InterPro" id="IPR000873">
    <property type="entry name" value="AMP-dep_synth/lig_dom"/>
</dbReference>
<evidence type="ECO:0000256" key="1">
    <source>
        <dbReference type="SAM" id="MobiDB-lite"/>
    </source>
</evidence>
<dbReference type="Pfam" id="PF00501">
    <property type="entry name" value="AMP-binding"/>
    <property type="match status" value="1"/>
</dbReference>
<feature type="compositionally biased region" description="Basic and acidic residues" evidence="1">
    <location>
        <begin position="12"/>
        <end position="31"/>
    </location>
</feature>
<dbReference type="Proteomes" id="UP001190700">
    <property type="component" value="Unassembled WGS sequence"/>
</dbReference>
<dbReference type="SUPFAM" id="SSF56801">
    <property type="entry name" value="Acetyl-CoA synthetase-like"/>
    <property type="match status" value="1"/>
</dbReference>
<proteinExistence type="predicted"/>
<gene>
    <name evidence="3" type="ORF">CYMTET_30531</name>
</gene>
<feature type="region of interest" description="Disordered" evidence="1">
    <location>
        <begin position="1"/>
        <end position="32"/>
    </location>
</feature>
<dbReference type="InterPro" id="IPR023213">
    <property type="entry name" value="CAT-like_dom_sf"/>
</dbReference>
<dbReference type="PROSITE" id="PS00455">
    <property type="entry name" value="AMP_BINDING"/>
    <property type="match status" value="1"/>
</dbReference>
<dbReference type="InterPro" id="IPR020845">
    <property type="entry name" value="AMP-binding_CS"/>
</dbReference>
<sequence>MSTTAKISPINREPEPKKRPELAARERRSPDELVPLSMSQQQMWVLHELEGVSRAYNVPTVMWVRGKLCVEAVVKARLPVLLERMLESPDAAVHSLRAMDEAEETQQRHAQACAWHVVGGDEGTGKAATRPTVTVVVEDEVAEVAMVQRSVNMEAREWVEHVKQRGSTPAAVAYILFTSGSTGKPKGVMVSHSNLVPKLTSHVQMLGLCSTDKMLHSLTFTFDPSVESIFSTLVAGATLVVSKPGALLDPEYLQHLIVNEHVSVADLVPSVLLMHLNSSASPASSLLNSIQKLLLGGEALTTDLARRVLTQHPQICLWNAYGPTEVTVSATHYHVHLVDGKLNCGDGAFVPIGAPEANTLAYVLDPHRQPVPIGVAGELYLGGPKVTQGYIGGPDLTDAAFVHVPELCPEGRLYKTGDRVRWLASGNLEFLGRMDHQVKLNGLRIELGEIEAALRQHESVRDAAVVVKREPSTGREQLVGYVLPAGADIDGARAECARVLPVYMRRRAGGRGVRGTS</sequence>
<keyword evidence="4" id="KW-1185">Reference proteome</keyword>
<dbReference type="InterPro" id="IPR045851">
    <property type="entry name" value="AMP-bd_C_sf"/>
</dbReference>
<accession>A0AAE0KU38</accession>
<dbReference type="CDD" id="cd05930">
    <property type="entry name" value="A_NRPS"/>
    <property type="match status" value="1"/>
</dbReference>
<reference evidence="3 4" key="1">
    <citation type="journal article" date="2015" name="Genome Biol. Evol.">
        <title>Comparative Genomics of a Bacterivorous Green Alga Reveals Evolutionary Causalities and Consequences of Phago-Mixotrophic Mode of Nutrition.</title>
        <authorList>
            <person name="Burns J.A."/>
            <person name="Paasch A."/>
            <person name="Narechania A."/>
            <person name="Kim E."/>
        </authorList>
    </citation>
    <scope>NUCLEOTIDE SEQUENCE [LARGE SCALE GENOMIC DNA]</scope>
    <source>
        <strain evidence="3 4">PLY_AMNH</strain>
    </source>
</reference>
<dbReference type="NCBIfam" id="TIGR01733">
    <property type="entry name" value="AA-adenyl-dom"/>
    <property type="match status" value="1"/>
</dbReference>
<dbReference type="Gene3D" id="3.30.559.10">
    <property type="entry name" value="Chloramphenicol acetyltransferase-like domain"/>
    <property type="match status" value="1"/>
</dbReference>
<dbReference type="InterPro" id="IPR010071">
    <property type="entry name" value="AA_adenyl_dom"/>
</dbReference>
<feature type="domain" description="AMP-dependent synthetase/ligase" evidence="2">
    <location>
        <begin position="129"/>
        <end position="390"/>
    </location>
</feature>
<organism evidence="3 4">
    <name type="scientific">Cymbomonas tetramitiformis</name>
    <dbReference type="NCBI Taxonomy" id="36881"/>
    <lineage>
        <taxon>Eukaryota</taxon>
        <taxon>Viridiplantae</taxon>
        <taxon>Chlorophyta</taxon>
        <taxon>Pyramimonadophyceae</taxon>
        <taxon>Pyramimonadales</taxon>
        <taxon>Pyramimonadaceae</taxon>
        <taxon>Cymbomonas</taxon>
    </lineage>
</organism>
<dbReference type="GO" id="GO:0031177">
    <property type="term" value="F:phosphopantetheine binding"/>
    <property type="evidence" value="ECO:0007669"/>
    <property type="project" value="TreeGrafter"/>
</dbReference>